<dbReference type="Pfam" id="PF13499">
    <property type="entry name" value="EF-hand_7"/>
    <property type="match status" value="1"/>
</dbReference>
<name>A0A1D9FV54_MOOP1</name>
<dbReference type="InterPro" id="IPR018247">
    <property type="entry name" value="EF_Hand_1_Ca_BS"/>
</dbReference>
<dbReference type="PANTHER" id="PTHR23055">
    <property type="entry name" value="CALCIUM BINDING PROTEINS"/>
    <property type="match status" value="1"/>
</dbReference>
<keyword evidence="3" id="KW-0479">Metal-binding</keyword>
<evidence type="ECO:0000256" key="2">
    <source>
        <dbReference type="ARBA" id="ARBA00022707"/>
    </source>
</evidence>
<dbReference type="Gene3D" id="1.10.238.10">
    <property type="entry name" value="EF-hand"/>
    <property type="match status" value="1"/>
</dbReference>
<dbReference type="InterPro" id="IPR011992">
    <property type="entry name" value="EF-hand-dom_pair"/>
</dbReference>
<dbReference type="AlphaFoldDB" id="A0A1D9FV54"/>
<organism evidence="7 8">
    <name type="scientific">Moorena producens (strain JHB)</name>
    <dbReference type="NCBI Taxonomy" id="1454205"/>
    <lineage>
        <taxon>Bacteria</taxon>
        <taxon>Bacillati</taxon>
        <taxon>Cyanobacteriota</taxon>
        <taxon>Cyanophyceae</taxon>
        <taxon>Coleofasciculales</taxon>
        <taxon>Coleofasciculaceae</taxon>
        <taxon>Moorena</taxon>
    </lineage>
</organism>
<accession>A0A1D9FV54</accession>
<dbReference type="Proteomes" id="UP000176944">
    <property type="component" value="Chromosome"/>
</dbReference>
<dbReference type="InterPro" id="IPR002048">
    <property type="entry name" value="EF_hand_dom"/>
</dbReference>
<evidence type="ECO:0000256" key="4">
    <source>
        <dbReference type="ARBA" id="ARBA00022737"/>
    </source>
</evidence>
<evidence type="ECO:0000313" key="7">
    <source>
        <dbReference type="EMBL" id="AOY79259.1"/>
    </source>
</evidence>
<evidence type="ECO:0000259" key="6">
    <source>
        <dbReference type="PROSITE" id="PS50222"/>
    </source>
</evidence>
<dbReference type="EMBL" id="CP017708">
    <property type="protein sequence ID" value="AOY79259.1"/>
    <property type="molecule type" value="Genomic_DNA"/>
</dbReference>
<feature type="domain" description="EF-hand" evidence="6">
    <location>
        <begin position="5"/>
        <end position="40"/>
    </location>
</feature>
<feature type="domain" description="EF-hand" evidence="6">
    <location>
        <begin position="66"/>
        <end position="91"/>
    </location>
</feature>
<dbReference type="PANTHER" id="PTHR23055:SF178">
    <property type="entry name" value="NEUROCALCIN HOMOLOG"/>
    <property type="match status" value="1"/>
</dbReference>
<evidence type="ECO:0000256" key="1">
    <source>
        <dbReference type="ARBA" id="ARBA00006049"/>
    </source>
</evidence>
<reference evidence="8" key="1">
    <citation type="submission" date="2016-10" db="EMBL/GenBank/DDBJ databases">
        <title>Comparative genomics uncovers the prolific and rare metabolic potential of the cyanobacterial genus Moorea.</title>
        <authorList>
            <person name="Leao T."/>
            <person name="Castelao G."/>
            <person name="Korobeynikov A."/>
            <person name="Monroe E.A."/>
            <person name="Podell S."/>
            <person name="Glukhov E."/>
            <person name="Allen E."/>
            <person name="Gerwick W.H."/>
            <person name="Gerwick L."/>
        </authorList>
    </citation>
    <scope>NUCLEOTIDE SEQUENCE [LARGE SCALE GENOMIC DNA]</scope>
    <source>
        <strain evidence="8">JHB</strain>
    </source>
</reference>
<evidence type="ECO:0000256" key="3">
    <source>
        <dbReference type="ARBA" id="ARBA00022723"/>
    </source>
</evidence>
<comment type="similarity">
    <text evidence="1">Belongs to the recoverin family.</text>
</comment>
<dbReference type="PROSITE" id="PS50222">
    <property type="entry name" value="EF_HAND_2"/>
    <property type="match status" value="3"/>
</dbReference>
<dbReference type="SMART" id="SM00054">
    <property type="entry name" value="EFh"/>
    <property type="match status" value="3"/>
</dbReference>
<dbReference type="PROSITE" id="PS00018">
    <property type="entry name" value="EF_HAND_1"/>
    <property type="match status" value="3"/>
</dbReference>
<evidence type="ECO:0000256" key="5">
    <source>
        <dbReference type="ARBA" id="ARBA00023288"/>
    </source>
</evidence>
<protein>
    <submittedName>
        <fullName evidence="7">EF-hand domain-containing protein</fullName>
    </submittedName>
</protein>
<dbReference type="InterPro" id="IPR028846">
    <property type="entry name" value="Recoverin"/>
</dbReference>
<dbReference type="SUPFAM" id="SSF47473">
    <property type="entry name" value="EF-hand"/>
    <property type="match status" value="1"/>
</dbReference>
<keyword evidence="4" id="KW-0677">Repeat</keyword>
<dbReference type="GO" id="GO:0005509">
    <property type="term" value="F:calcium ion binding"/>
    <property type="evidence" value="ECO:0007669"/>
    <property type="project" value="InterPro"/>
</dbReference>
<keyword evidence="5" id="KW-0449">Lipoprotein</keyword>
<feature type="domain" description="EF-hand" evidence="6">
    <location>
        <begin position="98"/>
        <end position="133"/>
    </location>
</feature>
<proteinExistence type="inferred from homology"/>
<gene>
    <name evidence="7" type="ORF">BJP36_04330</name>
</gene>
<evidence type="ECO:0000313" key="8">
    <source>
        <dbReference type="Proteomes" id="UP000176944"/>
    </source>
</evidence>
<keyword evidence="2" id="KW-0519">Myristate</keyword>
<dbReference type="CDD" id="cd00051">
    <property type="entry name" value="EFh"/>
    <property type="match status" value="1"/>
</dbReference>
<sequence>MLSELQKQRLPRLFAMYDADNNGFIESADFDQFLKSYSQFRSWAPGSPQYDSIQSKLTSRWNSMQKFADTNGDNKISLDEWLVYMDNILNDPEAYEAQLHGIAAFAFSVFDVDGNDQLDLEEYTQYFRVHNLDENSANEVFKRLNLNDDDYISKEKHMELIDQFFRSDDSESPGNLLFIKKI</sequence>